<dbReference type="OrthoDB" id="2142759at2759"/>
<dbReference type="RefSeq" id="XP_056514670.1">
    <property type="nucleotide sequence ID" value="XM_056653603.1"/>
</dbReference>
<proteinExistence type="predicted"/>
<protein>
    <recommendedName>
        <fullName evidence="1">HNH nuclease domain-containing protein</fullName>
    </recommendedName>
</protein>
<reference evidence="2" key="2">
    <citation type="journal article" date="2023" name="IMA Fungus">
        <title>Comparative genomic study of the Penicillium genus elucidates a diverse pangenome and 15 lateral gene transfer events.</title>
        <authorList>
            <person name="Petersen C."/>
            <person name="Sorensen T."/>
            <person name="Nielsen M.R."/>
            <person name="Sondergaard T.E."/>
            <person name="Sorensen J.L."/>
            <person name="Fitzpatrick D.A."/>
            <person name="Frisvad J.C."/>
            <person name="Nielsen K.L."/>
        </authorList>
    </citation>
    <scope>NUCLEOTIDE SEQUENCE</scope>
    <source>
        <strain evidence="2">IBT 34128</strain>
    </source>
</reference>
<accession>A0A9W9KGH1</accession>
<name>A0A9W9KGH1_9EURO</name>
<keyword evidence="3" id="KW-1185">Reference proteome</keyword>
<dbReference type="EMBL" id="JAPMSZ010000004">
    <property type="protein sequence ID" value="KAJ5105674.1"/>
    <property type="molecule type" value="Genomic_DNA"/>
</dbReference>
<dbReference type="GeneID" id="81392771"/>
<dbReference type="Pfam" id="PF13391">
    <property type="entry name" value="HNH_2"/>
    <property type="match status" value="1"/>
</dbReference>
<feature type="non-terminal residue" evidence="2">
    <location>
        <position position="178"/>
    </location>
</feature>
<gene>
    <name evidence="2" type="ORF">NUU61_003021</name>
</gene>
<dbReference type="Proteomes" id="UP001141434">
    <property type="component" value="Unassembled WGS sequence"/>
</dbReference>
<comment type="caution">
    <text evidence="2">The sequence shown here is derived from an EMBL/GenBank/DDBJ whole genome shotgun (WGS) entry which is preliminary data.</text>
</comment>
<reference evidence="2" key="1">
    <citation type="submission" date="2022-11" db="EMBL/GenBank/DDBJ databases">
        <authorList>
            <person name="Petersen C."/>
        </authorList>
    </citation>
    <scope>NUCLEOTIDE SEQUENCE</scope>
    <source>
        <strain evidence="2">IBT 34128</strain>
    </source>
</reference>
<evidence type="ECO:0000259" key="1">
    <source>
        <dbReference type="Pfam" id="PF13391"/>
    </source>
</evidence>
<evidence type="ECO:0000313" key="3">
    <source>
        <dbReference type="Proteomes" id="UP001141434"/>
    </source>
</evidence>
<dbReference type="AlphaFoldDB" id="A0A9W9KGH1"/>
<sequence length="178" mass="20260">EKVPGWPLDKRHSLCNSWAPIDPRCTRPIPDDGSQPHFSYNRNNYKGNWITDDSPSSEIGESDLYSLQNGLNLDKTVHSYFDDFKIGIDSDTDTAKLGGKCLKDSARHGTNSRNRVCTHLLRWRLRMCVYRNLKANVDIQAVWEDDLGSDDIGQILEQPDAGHRMEVKLFTRLGEQVA</sequence>
<evidence type="ECO:0000313" key="2">
    <source>
        <dbReference type="EMBL" id="KAJ5105674.1"/>
    </source>
</evidence>
<organism evidence="2 3">
    <name type="scientific">Penicillium alfredii</name>
    <dbReference type="NCBI Taxonomy" id="1506179"/>
    <lineage>
        <taxon>Eukaryota</taxon>
        <taxon>Fungi</taxon>
        <taxon>Dikarya</taxon>
        <taxon>Ascomycota</taxon>
        <taxon>Pezizomycotina</taxon>
        <taxon>Eurotiomycetes</taxon>
        <taxon>Eurotiomycetidae</taxon>
        <taxon>Eurotiales</taxon>
        <taxon>Aspergillaceae</taxon>
        <taxon>Penicillium</taxon>
    </lineage>
</organism>
<feature type="domain" description="HNH nuclease" evidence="1">
    <location>
        <begin position="48"/>
        <end position="89"/>
    </location>
</feature>
<dbReference type="InterPro" id="IPR003615">
    <property type="entry name" value="HNH_nuc"/>
</dbReference>